<dbReference type="Proteomes" id="UP001189429">
    <property type="component" value="Unassembled WGS sequence"/>
</dbReference>
<keyword evidence="3" id="KW-1185">Reference proteome</keyword>
<keyword evidence="1" id="KW-0472">Membrane</keyword>
<comment type="caution">
    <text evidence="2">The sequence shown here is derived from an EMBL/GenBank/DDBJ whole genome shotgun (WGS) entry which is preliminary data.</text>
</comment>
<proteinExistence type="predicted"/>
<evidence type="ECO:0000313" key="2">
    <source>
        <dbReference type="EMBL" id="CAK0831073.1"/>
    </source>
</evidence>
<protein>
    <submittedName>
        <fullName evidence="2">Uncharacterized protein</fullName>
    </submittedName>
</protein>
<name>A0ABN9SHB6_9DINO</name>
<accession>A0ABN9SHB6</accession>
<keyword evidence="1" id="KW-0812">Transmembrane</keyword>
<dbReference type="EMBL" id="CAUYUJ010011113">
    <property type="protein sequence ID" value="CAK0831073.1"/>
    <property type="molecule type" value="Genomic_DNA"/>
</dbReference>
<sequence length="101" mass="10599">MAHTSLFLYRASADGALSQSSGRGHGAAASSYSLLGIPMMDMEVLKATQVVFTALGIVVTMLGVPVVLWSDTLFKAEGSTPGWVFSFGFLVVLAGTKTLQE</sequence>
<organism evidence="2 3">
    <name type="scientific">Prorocentrum cordatum</name>
    <dbReference type="NCBI Taxonomy" id="2364126"/>
    <lineage>
        <taxon>Eukaryota</taxon>
        <taxon>Sar</taxon>
        <taxon>Alveolata</taxon>
        <taxon>Dinophyceae</taxon>
        <taxon>Prorocentrales</taxon>
        <taxon>Prorocentraceae</taxon>
        <taxon>Prorocentrum</taxon>
    </lineage>
</organism>
<feature type="transmembrane region" description="Helical" evidence="1">
    <location>
        <begin position="50"/>
        <end position="70"/>
    </location>
</feature>
<gene>
    <name evidence="2" type="ORF">PCOR1329_LOCUS29514</name>
</gene>
<keyword evidence="1" id="KW-1133">Transmembrane helix</keyword>
<evidence type="ECO:0000256" key="1">
    <source>
        <dbReference type="SAM" id="Phobius"/>
    </source>
</evidence>
<feature type="transmembrane region" description="Helical" evidence="1">
    <location>
        <begin position="82"/>
        <end position="99"/>
    </location>
</feature>
<evidence type="ECO:0000313" key="3">
    <source>
        <dbReference type="Proteomes" id="UP001189429"/>
    </source>
</evidence>
<reference evidence="2" key="1">
    <citation type="submission" date="2023-10" db="EMBL/GenBank/DDBJ databases">
        <authorList>
            <person name="Chen Y."/>
            <person name="Shah S."/>
            <person name="Dougan E. K."/>
            <person name="Thang M."/>
            <person name="Chan C."/>
        </authorList>
    </citation>
    <scope>NUCLEOTIDE SEQUENCE [LARGE SCALE GENOMIC DNA]</scope>
</reference>